<gene>
    <name evidence="1" type="ORF">L596_024521</name>
</gene>
<evidence type="ECO:0000313" key="2">
    <source>
        <dbReference type="Proteomes" id="UP000298663"/>
    </source>
</evidence>
<accession>A0A4U5MH11</accession>
<dbReference type="EMBL" id="AZBU02000008">
    <property type="protein sequence ID" value="TKR68557.1"/>
    <property type="molecule type" value="Genomic_DNA"/>
</dbReference>
<reference evidence="1 2" key="2">
    <citation type="journal article" date="2019" name="G3 (Bethesda)">
        <title>Hybrid Assembly of the Genome of the Entomopathogenic Nematode Steinernema carpocapsae Identifies the X-Chromosome.</title>
        <authorList>
            <person name="Serra L."/>
            <person name="Macchietto M."/>
            <person name="Macias-Munoz A."/>
            <person name="McGill C.J."/>
            <person name="Rodriguez I.M."/>
            <person name="Rodriguez B."/>
            <person name="Murad R."/>
            <person name="Mortazavi A."/>
        </authorList>
    </citation>
    <scope>NUCLEOTIDE SEQUENCE [LARGE SCALE GENOMIC DNA]</scope>
    <source>
        <strain evidence="1 2">ALL</strain>
    </source>
</reference>
<name>A0A4U5MH11_STECR</name>
<reference evidence="1 2" key="1">
    <citation type="journal article" date="2015" name="Genome Biol.">
        <title>Comparative genomics of Steinernema reveals deeply conserved gene regulatory networks.</title>
        <authorList>
            <person name="Dillman A.R."/>
            <person name="Macchietto M."/>
            <person name="Porter C.F."/>
            <person name="Rogers A."/>
            <person name="Williams B."/>
            <person name="Antoshechkin I."/>
            <person name="Lee M.M."/>
            <person name="Goodwin Z."/>
            <person name="Lu X."/>
            <person name="Lewis E.E."/>
            <person name="Goodrich-Blair H."/>
            <person name="Stock S.P."/>
            <person name="Adams B.J."/>
            <person name="Sternberg P.W."/>
            <person name="Mortazavi A."/>
        </authorList>
    </citation>
    <scope>NUCLEOTIDE SEQUENCE [LARGE SCALE GENOMIC DNA]</scope>
    <source>
        <strain evidence="1 2">ALL</strain>
    </source>
</reference>
<dbReference type="Proteomes" id="UP000298663">
    <property type="component" value="Unassembled WGS sequence"/>
</dbReference>
<organism evidence="1 2">
    <name type="scientific">Steinernema carpocapsae</name>
    <name type="common">Entomopathogenic nematode</name>
    <dbReference type="NCBI Taxonomy" id="34508"/>
    <lineage>
        <taxon>Eukaryota</taxon>
        <taxon>Metazoa</taxon>
        <taxon>Ecdysozoa</taxon>
        <taxon>Nematoda</taxon>
        <taxon>Chromadorea</taxon>
        <taxon>Rhabditida</taxon>
        <taxon>Tylenchina</taxon>
        <taxon>Panagrolaimomorpha</taxon>
        <taxon>Strongyloidoidea</taxon>
        <taxon>Steinernematidae</taxon>
        <taxon>Steinernema</taxon>
    </lineage>
</organism>
<proteinExistence type="predicted"/>
<comment type="caution">
    <text evidence="1">The sequence shown here is derived from an EMBL/GenBank/DDBJ whole genome shotgun (WGS) entry which is preliminary data.</text>
</comment>
<dbReference type="OrthoDB" id="25039at2759"/>
<sequence>MDINNVLSYLTNKIIRDIVAYNKPVPSLWQVKGSFEKFEPLPKADNCRVANCWLKMNKCFGCLKEARQMNEIHLSQVYIALQGWYNELYSPGRNLHLILFNNPANFNLHYYCILSMVMPP</sequence>
<keyword evidence="2" id="KW-1185">Reference proteome</keyword>
<protein>
    <submittedName>
        <fullName evidence="1">Uncharacterized protein</fullName>
    </submittedName>
</protein>
<dbReference type="AlphaFoldDB" id="A0A4U5MH11"/>
<evidence type="ECO:0000313" key="1">
    <source>
        <dbReference type="EMBL" id="TKR68557.1"/>
    </source>
</evidence>